<proteinExistence type="predicted"/>
<dbReference type="Proteomes" id="UP001296923">
    <property type="component" value="Unassembled WGS sequence"/>
</dbReference>
<keyword evidence="2" id="KW-1185">Reference proteome</keyword>
<dbReference type="SUPFAM" id="SSF52266">
    <property type="entry name" value="SGNH hydrolase"/>
    <property type="match status" value="1"/>
</dbReference>
<dbReference type="GO" id="GO:0016787">
    <property type="term" value="F:hydrolase activity"/>
    <property type="evidence" value="ECO:0007669"/>
    <property type="project" value="UniProtKB-KW"/>
</dbReference>
<gene>
    <name evidence="1" type="ORF">JYA63_07815</name>
</gene>
<dbReference type="CDD" id="cd00229">
    <property type="entry name" value="SGNH_hydrolase"/>
    <property type="match status" value="1"/>
</dbReference>
<evidence type="ECO:0000313" key="2">
    <source>
        <dbReference type="Proteomes" id="UP001296923"/>
    </source>
</evidence>
<dbReference type="Gene3D" id="3.40.50.1110">
    <property type="entry name" value="SGNH hydrolase"/>
    <property type="match status" value="1"/>
</dbReference>
<sequence>MKKRRFLMVFVMIACVVSVVGGHFFYNNKLEKNAYAAKREIGITEKRTASKKVSSEETPLLKENLFANAPEGIAELYKEKEKMGNPLKFHLVGSTNTSSDQGTWAQLFTTEMTNTYKEKVNLHTTSTGDMTSLELQDDSIYEEIQTRKSDVIIIEPPLLNDNDGISMRDTLFVLSNMIEGIKTSNPEAIILIQSSNPISKPAKYADQVLELENFAKEESITYLNIWSSWPSVDSEEIKDYYDSTTLQPNEKGHKLWADFMIKAFQ</sequence>
<protein>
    <submittedName>
        <fullName evidence="1">SGNH/GDSL hydrolase family protein</fullName>
    </submittedName>
</protein>
<comment type="caution">
    <text evidence="1">The sequence shown here is derived from an EMBL/GenBank/DDBJ whole genome shotgun (WGS) entry which is preliminary data.</text>
</comment>
<name>A0ABS2ZMR9_9BACL</name>
<keyword evidence="1" id="KW-0378">Hydrolase</keyword>
<dbReference type="InterPro" id="IPR036514">
    <property type="entry name" value="SGNH_hydro_sf"/>
</dbReference>
<organism evidence="1 2">
    <name type="scientific">Fictibacillus nanhaiensis</name>
    <dbReference type="NCBI Taxonomy" id="742169"/>
    <lineage>
        <taxon>Bacteria</taxon>
        <taxon>Bacillati</taxon>
        <taxon>Bacillota</taxon>
        <taxon>Bacilli</taxon>
        <taxon>Bacillales</taxon>
        <taxon>Fictibacillaceae</taxon>
        <taxon>Fictibacillus</taxon>
    </lineage>
</organism>
<dbReference type="EMBL" id="JAFHKR010000038">
    <property type="protein sequence ID" value="MBN3554164.1"/>
    <property type="molecule type" value="Genomic_DNA"/>
</dbReference>
<reference evidence="1 2" key="1">
    <citation type="submission" date="2021-01" db="EMBL/GenBank/DDBJ databases">
        <title>Genome Sequencing of Type Strains.</title>
        <authorList>
            <person name="Lemaire J.F."/>
            <person name="Inderbitzin P."/>
            <person name="Collins S.B."/>
            <person name="Wespe N."/>
            <person name="Knight-Connoni V."/>
        </authorList>
    </citation>
    <scope>NUCLEOTIDE SEQUENCE [LARGE SCALE GENOMIC DNA]</scope>
    <source>
        <strain evidence="1 2">DSM 23009</strain>
    </source>
</reference>
<accession>A0ABS2ZMR9</accession>
<evidence type="ECO:0000313" key="1">
    <source>
        <dbReference type="EMBL" id="MBN3554164.1"/>
    </source>
</evidence>
<dbReference type="RefSeq" id="WP_205725209.1">
    <property type="nucleotide sequence ID" value="NZ_JAFHKR010000038.1"/>
</dbReference>